<evidence type="ECO:0000313" key="9">
    <source>
        <dbReference type="EMBL" id="CAF4200827.1"/>
    </source>
</evidence>
<evidence type="ECO:0000313" key="11">
    <source>
        <dbReference type="EMBL" id="CAF4449406.1"/>
    </source>
</evidence>
<dbReference type="Proteomes" id="UP000663825">
    <property type="component" value="Unassembled WGS sequence"/>
</dbReference>
<gene>
    <name evidence="5" type="ORF">FME351_LOCUS8925</name>
    <name evidence="6" type="ORF">GRG538_LOCUS11572</name>
    <name evidence="8" type="ORF">HFQ381_LOCUS3176</name>
    <name evidence="7" type="ORF">KIK155_LOCUS31692</name>
    <name evidence="4" type="ORF">LUA448_LOCUS15880</name>
    <name evidence="10" type="ORF">QYT958_LOCUS523</name>
    <name evidence="3" type="ORF">TIS948_LOCUS12607</name>
    <name evidence="12" type="ORF">TOA249_LOCUS2940</name>
    <name evidence="11" type="ORF">TSG867_LOCUS16871</name>
    <name evidence="9" type="ORF">UJA718_LOCUS6542</name>
</gene>
<dbReference type="Proteomes" id="UP000663848">
    <property type="component" value="Unassembled WGS sequence"/>
</dbReference>
<feature type="signal peptide" evidence="2">
    <location>
        <begin position="1"/>
        <end position="21"/>
    </location>
</feature>
<organism evidence="9 13">
    <name type="scientific">Rotaria socialis</name>
    <dbReference type="NCBI Taxonomy" id="392032"/>
    <lineage>
        <taxon>Eukaryota</taxon>
        <taxon>Metazoa</taxon>
        <taxon>Spiralia</taxon>
        <taxon>Gnathifera</taxon>
        <taxon>Rotifera</taxon>
        <taxon>Eurotatoria</taxon>
        <taxon>Bdelloidea</taxon>
        <taxon>Philodinida</taxon>
        <taxon>Philodinidae</taxon>
        <taxon>Rotaria</taxon>
    </lineage>
</organism>
<dbReference type="Proteomes" id="UP000663865">
    <property type="component" value="Unassembled WGS sequence"/>
</dbReference>
<proteinExistence type="predicted"/>
<evidence type="ECO:0000256" key="1">
    <source>
        <dbReference type="SAM" id="Phobius"/>
    </source>
</evidence>
<dbReference type="Proteomes" id="UP000663851">
    <property type="component" value="Unassembled WGS sequence"/>
</dbReference>
<dbReference type="AlphaFoldDB" id="A0A820B5N0"/>
<dbReference type="Proteomes" id="UP000663869">
    <property type="component" value="Unassembled WGS sequence"/>
</dbReference>
<dbReference type="Proteomes" id="UP000663833">
    <property type="component" value="Unassembled WGS sequence"/>
</dbReference>
<dbReference type="Proteomes" id="UP000663862">
    <property type="component" value="Unassembled WGS sequence"/>
</dbReference>
<dbReference type="EMBL" id="CAJOBP010000616">
    <property type="protein sequence ID" value="CAF4200827.1"/>
    <property type="molecule type" value="Genomic_DNA"/>
</dbReference>
<dbReference type="EMBL" id="CAJNYV010005879">
    <property type="protein sequence ID" value="CAF3787693.1"/>
    <property type="molecule type" value="Genomic_DNA"/>
</dbReference>
<accession>A0A820B5N0</accession>
<keyword evidence="1" id="KW-0812">Transmembrane</keyword>
<evidence type="ECO:0000313" key="4">
    <source>
        <dbReference type="EMBL" id="CAF3382218.1"/>
    </source>
</evidence>
<evidence type="ECO:0000313" key="5">
    <source>
        <dbReference type="EMBL" id="CAF3399517.1"/>
    </source>
</evidence>
<evidence type="ECO:0000256" key="2">
    <source>
        <dbReference type="SAM" id="SignalP"/>
    </source>
</evidence>
<dbReference type="Proteomes" id="UP000663873">
    <property type="component" value="Unassembled WGS sequence"/>
</dbReference>
<dbReference type="Proteomes" id="UP000663872">
    <property type="component" value="Unassembled WGS sequence"/>
</dbReference>
<comment type="caution">
    <text evidence="9">The sequence shown here is derived from an EMBL/GenBank/DDBJ whole genome shotgun (WGS) entry which is preliminary data.</text>
</comment>
<dbReference type="Proteomes" id="UP000663838">
    <property type="component" value="Unassembled WGS sequence"/>
</dbReference>
<dbReference type="EMBL" id="CAJOBS010000098">
    <property type="protein sequence ID" value="CAF4495067.1"/>
    <property type="molecule type" value="Genomic_DNA"/>
</dbReference>
<keyword evidence="1" id="KW-0472">Membrane</keyword>
<dbReference type="EMBL" id="CAJOBO010000112">
    <property type="protein sequence ID" value="CAF4132545.1"/>
    <property type="molecule type" value="Genomic_DNA"/>
</dbReference>
<sequence>MQRTLLNVIFIILISVCYSNANTTESSTATCRKCSPCWSFFGKNYGPCSEGEFTINPFGGVQPICIDAFILLIIIFVGILVLIPTCLWLFSLWVRRCRKIGGKYVVNERIIN</sequence>
<dbReference type="EMBL" id="CAJNYT010001550">
    <property type="protein sequence ID" value="CAF3418514.1"/>
    <property type="molecule type" value="Genomic_DNA"/>
</dbReference>
<reference evidence="9" key="1">
    <citation type="submission" date="2021-02" db="EMBL/GenBank/DDBJ databases">
        <authorList>
            <person name="Nowell W R."/>
        </authorList>
    </citation>
    <scope>NUCLEOTIDE SEQUENCE</scope>
</reference>
<evidence type="ECO:0000313" key="6">
    <source>
        <dbReference type="EMBL" id="CAF3418514.1"/>
    </source>
</evidence>
<evidence type="ECO:0000313" key="13">
    <source>
        <dbReference type="Proteomes" id="UP000663873"/>
    </source>
</evidence>
<dbReference type="EMBL" id="CAJOBR010000023">
    <property type="protein sequence ID" value="CAF4449377.1"/>
    <property type="molecule type" value="Genomic_DNA"/>
</dbReference>
<feature type="transmembrane region" description="Helical" evidence="1">
    <location>
        <begin position="68"/>
        <end position="94"/>
    </location>
</feature>
<dbReference type="OrthoDB" id="10035616at2759"/>
<dbReference type="EMBL" id="CAJNXB010001919">
    <property type="protein sequence ID" value="CAF3201471.1"/>
    <property type="molecule type" value="Genomic_DNA"/>
</dbReference>
<dbReference type="EMBL" id="CAJOBQ010001052">
    <property type="protein sequence ID" value="CAF4449406.1"/>
    <property type="molecule type" value="Genomic_DNA"/>
</dbReference>
<protein>
    <submittedName>
        <fullName evidence="9">Uncharacterized protein</fullName>
    </submittedName>
</protein>
<evidence type="ECO:0000313" key="12">
    <source>
        <dbReference type="EMBL" id="CAF4495067.1"/>
    </source>
</evidence>
<evidence type="ECO:0000313" key="7">
    <source>
        <dbReference type="EMBL" id="CAF3787693.1"/>
    </source>
</evidence>
<evidence type="ECO:0000313" key="10">
    <source>
        <dbReference type="EMBL" id="CAF4449377.1"/>
    </source>
</evidence>
<dbReference type="EMBL" id="CAJNYU010000954">
    <property type="protein sequence ID" value="CAF3399517.1"/>
    <property type="molecule type" value="Genomic_DNA"/>
</dbReference>
<keyword evidence="1" id="KW-1133">Transmembrane helix</keyword>
<name>A0A820B5N0_9BILA</name>
<dbReference type="EMBL" id="CAJNYD010001925">
    <property type="protein sequence ID" value="CAF3382218.1"/>
    <property type="molecule type" value="Genomic_DNA"/>
</dbReference>
<evidence type="ECO:0000313" key="8">
    <source>
        <dbReference type="EMBL" id="CAF4132545.1"/>
    </source>
</evidence>
<feature type="chain" id="PRO_5044132608" evidence="2">
    <location>
        <begin position="22"/>
        <end position="112"/>
    </location>
</feature>
<keyword evidence="13" id="KW-1185">Reference proteome</keyword>
<evidence type="ECO:0000313" key="3">
    <source>
        <dbReference type="EMBL" id="CAF3201471.1"/>
    </source>
</evidence>
<keyword evidence="2" id="KW-0732">Signal</keyword>